<dbReference type="GO" id="GO:0005524">
    <property type="term" value="F:ATP binding"/>
    <property type="evidence" value="ECO:0007669"/>
    <property type="project" value="UniProtKB-KW"/>
</dbReference>
<proteinExistence type="inferred from homology"/>
<dbReference type="CDD" id="cd06261">
    <property type="entry name" value="TM_PBP2"/>
    <property type="match status" value="1"/>
</dbReference>
<dbReference type="GO" id="GO:0016887">
    <property type="term" value="F:ATP hydrolysis activity"/>
    <property type="evidence" value="ECO:0007669"/>
    <property type="project" value="InterPro"/>
</dbReference>
<dbReference type="GO" id="GO:0055085">
    <property type="term" value="P:transmembrane transport"/>
    <property type="evidence" value="ECO:0007669"/>
    <property type="project" value="InterPro"/>
</dbReference>
<sequence length="562" mass="60379">MAMRLLTAALRTVRRSRRLATGLIVLGLMVLLAVFSPLIVKAIGGGTDPLEVAAYEKWLVPSPGHLLGTDQYGRDVLAMVVSAMSVSLQIGAIAGVISTVVGVIVAFVAGYKGGWVDGILSTFTGILLVIPTFPLLIALSAYAKDVSLFQVGVMISIFSWPFAAKTIRSQVLSLRSRPYVDLARVTKARDLEIIFTELLPNLLPFIGVGFASSALGAIFGLVGLEVIGLGPGGVIDLGQIIFSAISTGALTLGAWPMFVVPIGLLTLLFAALNMVNIGLEEVYNPRREESPVSDETVLEISGLEVKYATNRGDVTAVEGLDLAVRRGEILGIAGESGSGKSTLAVALLRLLKPPGRVTAGSALFHPKGRSPVDLLKVSGEELRVLRWSALSYLPQGSMSSLNPVMRIQDQFRDVILEHAPDRKPVLGELIPRLLGQVGLEPRVARMYPHELSGGMKQRVLMAICVALEPDLVIADEPTTALDVTIQRVILQSLADLRADFGVTLMVISHDMGVHAQLVDRVAVMYDGRLVEVGDVRQVFKDPRHDYTRELIESIPRVGRRAS</sequence>
<dbReference type="InterPro" id="IPR013563">
    <property type="entry name" value="Oligopep_ABC_C"/>
</dbReference>
<organism evidence="11 12">
    <name type="scientific">Kribbella caucasensis</name>
    <dbReference type="NCBI Taxonomy" id="2512215"/>
    <lineage>
        <taxon>Bacteria</taxon>
        <taxon>Bacillati</taxon>
        <taxon>Actinomycetota</taxon>
        <taxon>Actinomycetes</taxon>
        <taxon>Propionibacteriales</taxon>
        <taxon>Kribbellaceae</taxon>
        <taxon>Kribbella</taxon>
    </lineage>
</organism>
<evidence type="ECO:0000259" key="9">
    <source>
        <dbReference type="PROSITE" id="PS50893"/>
    </source>
</evidence>
<feature type="transmembrane region" description="Helical" evidence="8">
    <location>
        <begin position="118"/>
        <end position="142"/>
    </location>
</feature>
<feature type="transmembrane region" description="Helical" evidence="8">
    <location>
        <begin position="202"/>
        <end position="224"/>
    </location>
</feature>
<accession>A0A4R6KHQ6</accession>
<comment type="caution">
    <text evidence="11">The sequence shown here is derived from an EMBL/GenBank/DDBJ whole genome shotgun (WGS) entry which is preliminary data.</text>
</comment>
<keyword evidence="5" id="KW-0067">ATP-binding</keyword>
<dbReference type="Pfam" id="PF00528">
    <property type="entry name" value="BPD_transp_1"/>
    <property type="match status" value="1"/>
</dbReference>
<dbReference type="EMBL" id="SNWQ01000007">
    <property type="protein sequence ID" value="TDO48674.1"/>
    <property type="molecule type" value="Genomic_DNA"/>
</dbReference>
<dbReference type="PANTHER" id="PTHR43067">
    <property type="entry name" value="OLIGOPEPTIDE/DIPEPTIDE ABC TRANSPORTER, ATPASE SUBUNIT"/>
    <property type="match status" value="1"/>
</dbReference>
<keyword evidence="3 8" id="KW-0812">Transmembrane</keyword>
<dbReference type="Pfam" id="PF00005">
    <property type="entry name" value="ABC_tran"/>
    <property type="match status" value="1"/>
</dbReference>
<dbReference type="PROSITE" id="PS00211">
    <property type="entry name" value="ABC_TRANSPORTER_1"/>
    <property type="match status" value="1"/>
</dbReference>
<comment type="similarity">
    <text evidence="8">Belongs to the binding-protein-dependent transport system permease family.</text>
</comment>
<dbReference type="Gene3D" id="3.40.50.300">
    <property type="entry name" value="P-loop containing nucleotide triphosphate hydrolases"/>
    <property type="match status" value="1"/>
</dbReference>
<name>A0A4R6KHQ6_9ACTN</name>
<feature type="transmembrane region" description="Helical" evidence="8">
    <location>
        <begin position="86"/>
        <end position="111"/>
    </location>
</feature>
<dbReference type="InterPro" id="IPR003439">
    <property type="entry name" value="ABC_transporter-like_ATP-bd"/>
</dbReference>
<dbReference type="Pfam" id="PF08352">
    <property type="entry name" value="oligo_HPY"/>
    <property type="match status" value="1"/>
</dbReference>
<dbReference type="SUPFAM" id="SSF52540">
    <property type="entry name" value="P-loop containing nucleoside triphosphate hydrolases"/>
    <property type="match status" value="1"/>
</dbReference>
<feature type="domain" description="ABC transporter" evidence="9">
    <location>
        <begin position="300"/>
        <end position="551"/>
    </location>
</feature>
<evidence type="ECO:0000256" key="2">
    <source>
        <dbReference type="ARBA" id="ARBA00022448"/>
    </source>
</evidence>
<dbReference type="PANTHER" id="PTHR43067:SF3">
    <property type="entry name" value="MALTOSE ABC TRANSPORTER, ATP-BINDING PROTEIN"/>
    <property type="match status" value="1"/>
</dbReference>
<dbReference type="SMART" id="SM00382">
    <property type="entry name" value="AAA"/>
    <property type="match status" value="1"/>
</dbReference>
<dbReference type="PROSITE" id="PS50893">
    <property type="entry name" value="ABC_TRANSPORTER_2"/>
    <property type="match status" value="1"/>
</dbReference>
<dbReference type="SUPFAM" id="SSF161098">
    <property type="entry name" value="MetI-like"/>
    <property type="match status" value="1"/>
</dbReference>
<dbReference type="InterPro" id="IPR000515">
    <property type="entry name" value="MetI-like"/>
</dbReference>
<feature type="domain" description="ABC transmembrane type-1" evidence="10">
    <location>
        <begin position="84"/>
        <end position="276"/>
    </location>
</feature>
<keyword evidence="7 8" id="KW-0472">Membrane</keyword>
<reference evidence="11 12" key="1">
    <citation type="submission" date="2019-03" db="EMBL/GenBank/DDBJ databases">
        <title>Genomic Encyclopedia of Type Strains, Phase III (KMG-III): the genomes of soil and plant-associated and newly described type strains.</title>
        <authorList>
            <person name="Whitman W."/>
        </authorList>
    </citation>
    <scope>NUCLEOTIDE SEQUENCE [LARGE SCALE GENOMIC DNA]</scope>
    <source>
        <strain evidence="11 12">VKM Ac-2527</strain>
    </source>
</reference>
<evidence type="ECO:0000256" key="1">
    <source>
        <dbReference type="ARBA" id="ARBA00004141"/>
    </source>
</evidence>
<dbReference type="CDD" id="cd03257">
    <property type="entry name" value="ABC_NikE_OppD_transporters"/>
    <property type="match status" value="1"/>
</dbReference>
<dbReference type="PROSITE" id="PS50928">
    <property type="entry name" value="ABC_TM1"/>
    <property type="match status" value="1"/>
</dbReference>
<evidence type="ECO:0000256" key="6">
    <source>
        <dbReference type="ARBA" id="ARBA00022989"/>
    </source>
</evidence>
<dbReference type="GO" id="GO:0005886">
    <property type="term" value="C:plasma membrane"/>
    <property type="evidence" value="ECO:0007669"/>
    <property type="project" value="UniProtKB-SubCell"/>
</dbReference>
<gene>
    <name evidence="11" type="ORF">EV643_107304</name>
</gene>
<dbReference type="InterPro" id="IPR027417">
    <property type="entry name" value="P-loop_NTPase"/>
</dbReference>
<keyword evidence="12" id="KW-1185">Reference proteome</keyword>
<dbReference type="GO" id="GO:0015833">
    <property type="term" value="P:peptide transport"/>
    <property type="evidence" value="ECO:0007669"/>
    <property type="project" value="InterPro"/>
</dbReference>
<comment type="subcellular location">
    <subcellularLocation>
        <location evidence="8">Cell membrane</location>
        <topology evidence="8">Multi-pass membrane protein</topology>
    </subcellularLocation>
    <subcellularLocation>
        <location evidence="1">Membrane</location>
        <topology evidence="1">Multi-pass membrane protein</topology>
    </subcellularLocation>
</comment>
<dbReference type="InterPro" id="IPR017871">
    <property type="entry name" value="ABC_transporter-like_CS"/>
</dbReference>
<keyword evidence="4" id="KW-0547">Nucleotide-binding</keyword>
<evidence type="ECO:0000256" key="4">
    <source>
        <dbReference type="ARBA" id="ARBA00022741"/>
    </source>
</evidence>
<dbReference type="InterPro" id="IPR003593">
    <property type="entry name" value="AAA+_ATPase"/>
</dbReference>
<evidence type="ECO:0000256" key="8">
    <source>
        <dbReference type="RuleBase" id="RU363032"/>
    </source>
</evidence>
<keyword evidence="2 8" id="KW-0813">Transport</keyword>
<evidence type="ECO:0000256" key="3">
    <source>
        <dbReference type="ARBA" id="ARBA00022692"/>
    </source>
</evidence>
<evidence type="ECO:0000259" key="10">
    <source>
        <dbReference type="PROSITE" id="PS50928"/>
    </source>
</evidence>
<dbReference type="InterPro" id="IPR035906">
    <property type="entry name" value="MetI-like_sf"/>
</dbReference>
<dbReference type="Proteomes" id="UP000295388">
    <property type="component" value="Unassembled WGS sequence"/>
</dbReference>
<evidence type="ECO:0000313" key="11">
    <source>
        <dbReference type="EMBL" id="TDO48674.1"/>
    </source>
</evidence>
<evidence type="ECO:0000256" key="7">
    <source>
        <dbReference type="ARBA" id="ARBA00023136"/>
    </source>
</evidence>
<dbReference type="Gene3D" id="1.10.3720.10">
    <property type="entry name" value="MetI-like"/>
    <property type="match status" value="1"/>
</dbReference>
<protein>
    <submittedName>
        <fullName evidence="11">ABC-type dipeptide/oligopeptide/nickel transport system ATPase component</fullName>
    </submittedName>
</protein>
<keyword evidence="6 8" id="KW-1133">Transmembrane helix</keyword>
<evidence type="ECO:0000313" key="12">
    <source>
        <dbReference type="Proteomes" id="UP000295388"/>
    </source>
</evidence>
<dbReference type="AlphaFoldDB" id="A0A4R6KHQ6"/>
<feature type="transmembrane region" description="Helical" evidence="8">
    <location>
        <begin position="20"/>
        <end position="40"/>
    </location>
</feature>
<evidence type="ECO:0000256" key="5">
    <source>
        <dbReference type="ARBA" id="ARBA00022840"/>
    </source>
</evidence>